<reference evidence="2 3" key="1">
    <citation type="submission" date="2021-10" db="EMBL/GenBank/DDBJ databases">
        <title>Anaerobic single-cell dispensing facilitates the cultivation of human gut bacteria.</title>
        <authorList>
            <person name="Afrizal A."/>
        </authorList>
    </citation>
    <scope>NUCLEOTIDE SEQUENCE [LARGE SCALE GENOMIC DNA]</scope>
    <source>
        <strain evidence="2 3">CLA-AA-H273</strain>
    </source>
</reference>
<name>A0AAE3D8D4_9FIRM</name>
<evidence type="ECO:0000313" key="2">
    <source>
        <dbReference type="EMBL" id="MCC2119189.1"/>
    </source>
</evidence>
<dbReference type="Proteomes" id="UP001197795">
    <property type="component" value="Unassembled WGS sequence"/>
</dbReference>
<feature type="transmembrane region" description="Helical" evidence="1">
    <location>
        <begin position="32"/>
        <end position="53"/>
    </location>
</feature>
<comment type="caution">
    <text evidence="2">The sequence shown here is derived from an EMBL/GenBank/DDBJ whole genome shotgun (WGS) entry which is preliminary data.</text>
</comment>
<organism evidence="2 3">
    <name type="scientific">Waltera acetigignens</name>
    <dbReference type="NCBI Taxonomy" id="2981769"/>
    <lineage>
        <taxon>Bacteria</taxon>
        <taxon>Bacillati</taxon>
        <taxon>Bacillota</taxon>
        <taxon>Clostridia</taxon>
        <taxon>Lachnospirales</taxon>
        <taxon>Lachnospiraceae</taxon>
        <taxon>Waltera</taxon>
    </lineage>
</organism>
<dbReference type="RefSeq" id="WP_227733039.1">
    <property type="nucleotide sequence ID" value="NZ_JAJEPV010000011.1"/>
</dbReference>
<accession>A0AAE3D8D4</accession>
<keyword evidence="1" id="KW-0812">Transmembrane</keyword>
<evidence type="ECO:0000313" key="3">
    <source>
        <dbReference type="Proteomes" id="UP001197795"/>
    </source>
</evidence>
<protein>
    <submittedName>
        <fullName evidence="2">Uncharacterized protein</fullName>
    </submittedName>
</protein>
<dbReference type="EMBL" id="JAJEPV010000011">
    <property type="protein sequence ID" value="MCC2119189.1"/>
    <property type="molecule type" value="Genomic_DNA"/>
</dbReference>
<sequence length="241" mass="26448">MTNEKLYEVLGDINEKHVYEARAYHKAKKSIWAKWGVMAACLCLIVAGTVAMLHQPKYDTMTGDPIKDAGEGISGGSEMAGCYSIAVFPDTKSEDSVEMAEVITLSETEVKNNSLSVHLPQALPEGFHFGRGSLYTTVMKDGAQYNMLSVQYITGYIPESQVLEDGGEAVPDPALEGESFIIRVMNYKPDSQAEACLPNEVKQSELEKNRRAYIKAGSCYVYAFPEVAELTAVLKAIQTIE</sequence>
<proteinExistence type="predicted"/>
<dbReference type="AlphaFoldDB" id="A0AAE3D8D4"/>
<keyword evidence="1" id="KW-0472">Membrane</keyword>
<evidence type="ECO:0000256" key="1">
    <source>
        <dbReference type="SAM" id="Phobius"/>
    </source>
</evidence>
<keyword evidence="3" id="KW-1185">Reference proteome</keyword>
<keyword evidence="1" id="KW-1133">Transmembrane helix</keyword>
<gene>
    <name evidence="2" type="ORF">LKD75_06195</name>
</gene>